<reference evidence="1" key="1">
    <citation type="journal article" date="2019" name="bioRxiv">
        <title>The Genome of the Zebra Mussel, Dreissena polymorpha: A Resource for Invasive Species Research.</title>
        <authorList>
            <person name="McCartney M.A."/>
            <person name="Auch B."/>
            <person name="Kono T."/>
            <person name="Mallez S."/>
            <person name="Zhang Y."/>
            <person name="Obille A."/>
            <person name="Becker A."/>
            <person name="Abrahante J.E."/>
            <person name="Garbe J."/>
            <person name="Badalamenti J.P."/>
            <person name="Herman A."/>
            <person name="Mangelson H."/>
            <person name="Liachko I."/>
            <person name="Sullivan S."/>
            <person name="Sone E.D."/>
            <person name="Koren S."/>
            <person name="Silverstein K.A.T."/>
            <person name="Beckman K.B."/>
            <person name="Gohl D.M."/>
        </authorList>
    </citation>
    <scope>NUCLEOTIDE SEQUENCE</scope>
    <source>
        <strain evidence="1">Duluth1</strain>
        <tissue evidence="1">Whole animal</tissue>
    </source>
</reference>
<evidence type="ECO:0000313" key="2">
    <source>
        <dbReference type="Proteomes" id="UP000828390"/>
    </source>
</evidence>
<reference evidence="1" key="2">
    <citation type="submission" date="2020-11" db="EMBL/GenBank/DDBJ databases">
        <authorList>
            <person name="McCartney M.A."/>
            <person name="Auch B."/>
            <person name="Kono T."/>
            <person name="Mallez S."/>
            <person name="Becker A."/>
            <person name="Gohl D.M."/>
            <person name="Silverstein K.A.T."/>
            <person name="Koren S."/>
            <person name="Bechman K.B."/>
            <person name="Herman A."/>
            <person name="Abrahante J.E."/>
            <person name="Garbe J."/>
        </authorList>
    </citation>
    <scope>NUCLEOTIDE SEQUENCE</scope>
    <source>
        <strain evidence="1">Duluth1</strain>
        <tissue evidence="1">Whole animal</tissue>
    </source>
</reference>
<keyword evidence="2" id="KW-1185">Reference proteome</keyword>
<proteinExistence type="predicted"/>
<organism evidence="1 2">
    <name type="scientific">Dreissena polymorpha</name>
    <name type="common">Zebra mussel</name>
    <name type="synonym">Mytilus polymorpha</name>
    <dbReference type="NCBI Taxonomy" id="45954"/>
    <lineage>
        <taxon>Eukaryota</taxon>
        <taxon>Metazoa</taxon>
        <taxon>Spiralia</taxon>
        <taxon>Lophotrochozoa</taxon>
        <taxon>Mollusca</taxon>
        <taxon>Bivalvia</taxon>
        <taxon>Autobranchia</taxon>
        <taxon>Heteroconchia</taxon>
        <taxon>Euheterodonta</taxon>
        <taxon>Imparidentia</taxon>
        <taxon>Neoheterodontei</taxon>
        <taxon>Myida</taxon>
        <taxon>Dreissenoidea</taxon>
        <taxon>Dreissenidae</taxon>
        <taxon>Dreissena</taxon>
    </lineage>
</organism>
<dbReference type="Proteomes" id="UP000828390">
    <property type="component" value="Unassembled WGS sequence"/>
</dbReference>
<evidence type="ECO:0000313" key="1">
    <source>
        <dbReference type="EMBL" id="KAH3695804.1"/>
    </source>
</evidence>
<dbReference type="AlphaFoldDB" id="A0A9D3YC39"/>
<gene>
    <name evidence="1" type="ORF">DPMN_083263</name>
</gene>
<comment type="caution">
    <text evidence="1">The sequence shown here is derived from an EMBL/GenBank/DDBJ whole genome shotgun (WGS) entry which is preliminary data.</text>
</comment>
<accession>A0A9D3YC39</accession>
<dbReference type="EMBL" id="JAIWYP010000016">
    <property type="protein sequence ID" value="KAH3695804.1"/>
    <property type="molecule type" value="Genomic_DNA"/>
</dbReference>
<protein>
    <submittedName>
        <fullName evidence="1">Uncharacterized protein</fullName>
    </submittedName>
</protein>
<name>A0A9D3YC39_DREPO</name>
<sequence length="100" mass="11070">MCCSCRPLTGHEDLDRPEAERNPVDTVVKVGRRRLCRQSCFSLQHPTTNPNKNSMIAANSGTLCLTIKSGNSNFFKTKTSNDKPITVQCEALDEVGGWKN</sequence>